<protein>
    <submittedName>
        <fullName evidence="1">Uncharacterized protein</fullName>
    </submittedName>
</protein>
<evidence type="ECO:0000313" key="2">
    <source>
        <dbReference type="Proteomes" id="UP000192566"/>
    </source>
</evidence>
<evidence type="ECO:0000313" key="1">
    <source>
        <dbReference type="EMBL" id="ORA70892.1"/>
    </source>
</evidence>
<dbReference type="STRING" id="53376.BST25_18100"/>
<keyword evidence="2" id="KW-1185">Reference proteome</keyword>
<accession>A0A1X0DFD9</accession>
<proteinExistence type="predicted"/>
<name>A0A1X0DFD9_MYCHE</name>
<organism evidence="1 2">
    <name type="scientific">Mycobacterium heidelbergense</name>
    <dbReference type="NCBI Taxonomy" id="53376"/>
    <lineage>
        <taxon>Bacteria</taxon>
        <taxon>Bacillati</taxon>
        <taxon>Actinomycetota</taxon>
        <taxon>Actinomycetes</taxon>
        <taxon>Mycobacteriales</taxon>
        <taxon>Mycobacteriaceae</taxon>
        <taxon>Mycobacterium</taxon>
        <taxon>Mycobacterium simiae complex</taxon>
    </lineage>
</organism>
<dbReference type="AlphaFoldDB" id="A0A1X0DFD9"/>
<reference evidence="1 2" key="1">
    <citation type="submission" date="2017-02" db="EMBL/GenBank/DDBJ databases">
        <title>The new phylogeny of genus Mycobacterium.</title>
        <authorList>
            <person name="Tortoli E."/>
            <person name="Trovato A."/>
            <person name="Cirillo D.M."/>
        </authorList>
    </citation>
    <scope>NUCLEOTIDE SEQUENCE [LARGE SCALE GENOMIC DNA]</scope>
    <source>
        <strain evidence="1 2">DSM 44471</strain>
    </source>
</reference>
<gene>
    <name evidence="1" type="ORF">BST25_18100</name>
</gene>
<sequence length="174" mass="17956">MNHQPPPTAQWTPPAVTHRPASNIGIVVALIGIGLIAAAALVIGIIDLTRPASNGGGVVPTVQPPSTFTAKQTADAKKNLCTMYQVAARSVKEDTNGPDIAIARISLTNGAGMLDAATDNPALGQSERDAARNLAAAYRNAVAISSVFDKTSSVFQQSLDDVNRLDGIMAAICP</sequence>
<dbReference type="EMBL" id="MVHR01000030">
    <property type="protein sequence ID" value="ORA70892.1"/>
    <property type="molecule type" value="Genomic_DNA"/>
</dbReference>
<dbReference type="Proteomes" id="UP000192566">
    <property type="component" value="Unassembled WGS sequence"/>
</dbReference>
<comment type="caution">
    <text evidence="1">The sequence shown here is derived from an EMBL/GenBank/DDBJ whole genome shotgun (WGS) entry which is preliminary data.</text>
</comment>